<accession>A0ABT9CIC2</accession>
<dbReference type="RefSeq" id="WP_305025837.1">
    <property type="nucleotide sequence ID" value="NZ_JAUQTB010000019.1"/>
</dbReference>
<evidence type="ECO:0000313" key="3">
    <source>
        <dbReference type="Proteomes" id="UP001240171"/>
    </source>
</evidence>
<dbReference type="InterPro" id="IPR036249">
    <property type="entry name" value="Thioredoxin-like_sf"/>
</dbReference>
<comment type="caution">
    <text evidence="2">The sequence shown here is derived from an EMBL/GenBank/DDBJ whole genome shotgun (WGS) entry which is preliminary data.</text>
</comment>
<dbReference type="Proteomes" id="UP001240171">
    <property type="component" value="Unassembled WGS sequence"/>
</dbReference>
<dbReference type="CDD" id="cd03024">
    <property type="entry name" value="DsbA_FrnE"/>
    <property type="match status" value="1"/>
</dbReference>
<keyword evidence="3" id="KW-1185">Reference proteome</keyword>
<dbReference type="EMBL" id="JAUQTB010000019">
    <property type="protein sequence ID" value="MDO7908620.1"/>
    <property type="molecule type" value="Genomic_DNA"/>
</dbReference>
<evidence type="ECO:0000313" key="2">
    <source>
        <dbReference type="EMBL" id="MDO7908620.1"/>
    </source>
</evidence>
<dbReference type="SUPFAM" id="SSF52833">
    <property type="entry name" value="Thioredoxin-like"/>
    <property type="match status" value="1"/>
</dbReference>
<dbReference type="PANTHER" id="PTHR13887">
    <property type="entry name" value="GLUTATHIONE S-TRANSFERASE KAPPA"/>
    <property type="match status" value="1"/>
</dbReference>
<dbReference type="PANTHER" id="PTHR13887:SF41">
    <property type="entry name" value="THIOREDOXIN SUPERFAMILY PROTEIN"/>
    <property type="match status" value="1"/>
</dbReference>
<protein>
    <submittedName>
        <fullName evidence="2">DsbA family oxidoreductase</fullName>
    </submittedName>
</protein>
<dbReference type="InterPro" id="IPR001853">
    <property type="entry name" value="DSBA-like_thioredoxin_dom"/>
</dbReference>
<sequence length="238" mass="26167">MKIDIWSDFACPFCYIGKRRFEEALEQFAHADGVRTVFRSFQLDPQASVHPSGDIHDMLAAKYGMPRAQAKAMNDQVTGQAAELGLHYDFDRVKPTNTLDAHRLAHYAASQGKGDEAAERLLKAYFIDGVNIGEHSVLTAVAEELGLSVEEVEQVLSSDKYAQDVHQDIEQGVQLGLTGVPFFVFDNKYAVSGAQPSSLFLEVLNKVWEENQTVQPLPVIKTNGSAQGGECTDDSCTI</sequence>
<dbReference type="Gene3D" id="3.40.30.10">
    <property type="entry name" value="Glutaredoxin"/>
    <property type="match status" value="1"/>
</dbReference>
<name>A0ABT9CIC2_9BACL</name>
<proteinExistence type="predicted"/>
<organism evidence="2 3">
    <name type="scientific">Paenibacillus lacisoli</name>
    <dbReference type="NCBI Taxonomy" id="3064525"/>
    <lineage>
        <taxon>Bacteria</taxon>
        <taxon>Bacillati</taxon>
        <taxon>Bacillota</taxon>
        <taxon>Bacilli</taxon>
        <taxon>Bacillales</taxon>
        <taxon>Paenibacillaceae</taxon>
        <taxon>Paenibacillus</taxon>
    </lineage>
</organism>
<gene>
    <name evidence="2" type="ORF">Q5741_19720</name>
</gene>
<evidence type="ECO:0000259" key="1">
    <source>
        <dbReference type="Pfam" id="PF01323"/>
    </source>
</evidence>
<dbReference type="Pfam" id="PF01323">
    <property type="entry name" value="DSBA"/>
    <property type="match status" value="1"/>
</dbReference>
<reference evidence="2 3" key="1">
    <citation type="submission" date="2023-07" db="EMBL/GenBank/DDBJ databases">
        <title>Paenibacillus sp. JX-17 nov. isolated from soil.</title>
        <authorList>
            <person name="Wan Y."/>
            <person name="Liu B."/>
        </authorList>
    </citation>
    <scope>NUCLEOTIDE SEQUENCE [LARGE SCALE GENOMIC DNA]</scope>
    <source>
        <strain evidence="2 3">JX-17</strain>
    </source>
</reference>
<feature type="domain" description="DSBA-like thioredoxin" evidence="1">
    <location>
        <begin position="3"/>
        <end position="203"/>
    </location>
</feature>